<feature type="compositionally biased region" description="Low complexity" evidence="1">
    <location>
        <begin position="40"/>
        <end position="52"/>
    </location>
</feature>
<evidence type="ECO:0000313" key="3">
    <source>
        <dbReference type="Proteomes" id="UP001321749"/>
    </source>
</evidence>
<keyword evidence="3" id="KW-1185">Reference proteome</keyword>
<dbReference type="Proteomes" id="UP001321749">
    <property type="component" value="Unassembled WGS sequence"/>
</dbReference>
<reference evidence="2" key="2">
    <citation type="submission" date="2023-06" db="EMBL/GenBank/DDBJ databases">
        <authorList>
            <consortium name="Lawrence Berkeley National Laboratory"/>
            <person name="Mondo S.J."/>
            <person name="Hensen N."/>
            <person name="Bonometti L."/>
            <person name="Westerberg I."/>
            <person name="Brannstrom I.O."/>
            <person name="Guillou S."/>
            <person name="Cros-Aarteil S."/>
            <person name="Calhoun S."/>
            <person name="Haridas S."/>
            <person name="Kuo A."/>
            <person name="Pangilinan J."/>
            <person name="Riley R."/>
            <person name="Labutti K."/>
            <person name="Andreopoulos B."/>
            <person name="Lipzen A."/>
            <person name="Chen C."/>
            <person name="Yanf M."/>
            <person name="Daum C."/>
            <person name="Ng V."/>
            <person name="Clum A."/>
            <person name="Steindorff A."/>
            <person name="Ohm R."/>
            <person name="Martin F."/>
            <person name="Silar P."/>
            <person name="Natvig D."/>
            <person name="Lalanne C."/>
            <person name="Gautier V."/>
            <person name="Ament-Velasquez S.L."/>
            <person name="Kruys A."/>
            <person name="Hutchinson M.I."/>
            <person name="Powell A.J."/>
            <person name="Barry K."/>
            <person name="Miller A.N."/>
            <person name="Grigoriev I.V."/>
            <person name="Debuchy R."/>
            <person name="Gladieux P."/>
            <person name="Thoren M.H."/>
            <person name="Johannesson H."/>
        </authorList>
    </citation>
    <scope>NUCLEOTIDE SEQUENCE</scope>
    <source>
        <strain evidence="2">PSN324</strain>
    </source>
</reference>
<evidence type="ECO:0000313" key="2">
    <source>
        <dbReference type="EMBL" id="KAK4456633.1"/>
    </source>
</evidence>
<accession>A0AAV9H7G2</accession>
<feature type="compositionally biased region" description="Low complexity" evidence="1">
    <location>
        <begin position="23"/>
        <end position="33"/>
    </location>
</feature>
<feature type="compositionally biased region" description="Pro residues" evidence="1">
    <location>
        <begin position="90"/>
        <end position="105"/>
    </location>
</feature>
<gene>
    <name evidence="2" type="ORF">QBC42DRAFT_351128</name>
</gene>
<dbReference type="AlphaFoldDB" id="A0AAV9H7G2"/>
<reference evidence="2" key="1">
    <citation type="journal article" date="2023" name="Mol. Phylogenet. Evol.">
        <title>Genome-scale phylogeny and comparative genomics of the fungal order Sordariales.</title>
        <authorList>
            <person name="Hensen N."/>
            <person name="Bonometti L."/>
            <person name="Westerberg I."/>
            <person name="Brannstrom I.O."/>
            <person name="Guillou S."/>
            <person name="Cros-Aarteil S."/>
            <person name="Calhoun S."/>
            <person name="Haridas S."/>
            <person name="Kuo A."/>
            <person name="Mondo S."/>
            <person name="Pangilinan J."/>
            <person name="Riley R."/>
            <person name="LaButti K."/>
            <person name="Andreopoulos B."/>
            <person name="Lipzen A."/>
            <person name="Chen C."/>
            <person name="Yan M."/>
            <person name="Daum C."/>
            <person name="Ng V."/>
            <person name="Clum A."/>
            <person name="Steindorff A."/>
            <person name="Ohm R.A."/>
            <person name="Martin F."/>
            <person name="Silar P."/>
            <person name="Natvig D.O."/>
            <person name="Lalanne C."/>
            <person name="Gautier V."/>
            <person name="Ament-Velasquez S.L."/>
            <person name="Kruys A."/>
            <person name="Hutchinson M.I."/>
            <person name="Powell A.J."/>
            <person name="Barry K."/>
            <person name="Miller A.N."/>
            <person name="Grigoriev I.V."/>
            <person name="Debuchy R."/>
            <person name="Gladieux P."/>
            <person name="Hiltunen Thoren M."/>
            <person name="Johannesson H."/>
        </authorList>
    </citation>
    <scope>NUCLEOTIDE SEQUENCE</scope>
    <source>
        <strain evidence="2">PSN324</strain>
    </source>
</reference>
<organism evidence="2 3">
    <name type="scientific">Cladorrhinum samala</name>
    <dbReference type="NCBI Taxonomy" id="585594"/>
    <lineage>
        <taxon>Eukaryota</taxon>
        <taxon>Fungi</taxon>
        <taxon>Dikarya</taxon>
        <taxon>Ascomycota</taxon>
        <taxon>Pezizomycotina</taxon>
        <taxon>Sordariomycetes</taxon>
        <taxon>Sordariomycetidae</taxon>
        <taxon>Sordariales</taxon>
        <taxon>Podosporaceae</taxon>
        <taxon>Cladorrhinum</taxon>
    </lineage>
</organism>
<proteinExistence type="predicted"/>
<sequence>MPPIPVHTHSPINPAKAAPPTPQTSTSSDSSLPSIPPPTTTAALPATTTLPSSGPPQPQPGAVPHLPAPTSSSPLSGPAPPAPAVTAAPTYPPPPTQTAIPPPHEPYNQRGTSTAFTPATTTARAVLPGAGSSPYGNYPDPAPSSGARGPGEDEGVLSSAMKFAKAAGEKLSAAESEVWRRINGEKN</sequence>
<evidence type="ECO:0000256" key="1">
    <source>
        <dbReference type="SAM" id="MobiDB-lite"/>
    </source>
</evidence>
<feature type="region of interest" description="Disordered" evidence="1">
    <location>
        <begin position="1"/>
        <end position="158"/>
    </location>
</feature>
<comment type="caution">
    <text evidence="2">The sequence shown here is derived from an EMBL/GenBank/DDBJ whole genome shotgun (WGS) entry which is preliminary data.</text>
</comment>
<protein>
    <submittedName>
        <fullName evidence="2">Uncharacterized protein</fullName>
    </submittedName>
</protein>
<feature type="compositionally biased region" description="Low complexity" evidence="1">
    <location>
        <begin position="64"/>
        <end position="76"/>
    </location>
</feature>
<dbReference type="EMBL" id="MU865185">
    <property type="protein sequence ID" value="KAK4456633.1"/>
    <property type="molecule type" value="Genomic_DNA"/>
</dbReference>
<name>A0AAV9H7G2_9PEZI</name>
<feature type="compositionally biased region" description="Low complexity" evidence="1">
    <location>
        <begin position="112"/>
        <end position="125"/>
    </location>
</feature>